<protein>
    <submittedName>
        <fullName evidence="1">Uncharacterized protein</fullName>
    </submittedName>
</protein>
<accession>A0A392QMZ3</accession>
<dbReference type="EMBL" id="LXQA010142723">
    <property type="protein sequence ID" value="MCI24645.1"/>
    <property type="molecule type" value="Genomic_DNA"/>
</dbReference>
<keyword evidence="2" id="KW-1185">Reference proteome</keyword>
<feature type="non-terminal residue" evidence="1">
    <location>
        <position position="57"/>
    </location>
</feature>
<dbReference type="Proteomes" id="UP000265520">
    <property type="component" value="Unassembled WGS sequence"/>
</dbReference>
<reference evidence="1 2" key="1">
    <citation type="journal article" date="2018" name="Front. Plant Sci.">
        <title>Red Clover (Trifolium pratense) and Zigzag Clover (T. medium) - A Picture of Genomic Similarities and Differences.</title>
        <authorList>
            <person name="Dluhosova J."/>
            <person name="Istvanek J."/>
            <person name="Nedelnik J."/>
            <person name="Repkova J."/>
        </authorList>
    </citation>
    <scope>NUCLEOTIDE SEQUENCE [LARGE SCALE GENOMIC DNA]</scope>
    <source>
        <strain evidence="2">cv. 10/8</strain>
        <tissue evidence="1">Leaf</tissue>
    </source>
</reference>
<proteinExistence type="predicted"/>
<dbReference type="AlphaFoldDB" id="A0A392QMZ3"/>
<organism evidence="1 2">
    <name type="scientific">Trifolium medium</name>
    <dbReference type="NCBI Taxonomy" id="97028"/>
    <lineage>
        <taxon>Eukaryota</taxon>
        <taxon>Viridiplantae</taxon>
        <taxon>Streptophyta</taxon>
        <taxon>Embryophyta</taxon>
        <taxon>Tracheophyta</taxon>
        <taxon>Spermatophyta</taxon>
        <taxon>Magnoliopsida</taxon>
        <taxon>eudicotyledons</taxon>
        <taxon>Gunneridae</taxon>
        <taxon>Pentapetalae</taxon>
        <taxon>rosids</taxon>
        <taxon>fabids</taxon>
        <taxon>Fabales</taxon>
        <taxon>Fabaceae</taxon>
        <taxon>Papilionoideae</taxon>
        <taxon>50 kb inversion clade</taxon>
        <taxon>NPAAA clade</taxon>
        <taxon>Hologalegina</taxon>
        <taxon>IRL clade</taxon>
        <taxon>Trifolieae</taxon>
        <taxon>Trifolium</taxon>
    </lineage>
</organism>
<evidence type="ECO:0000313" key="2">
    <source>
        <dbReference type="Proteomes" id="UP000265520"/>
    </source>
</evidence>
<sequence>MTNNVEEHMQMDEFVASVEGLEDLSVGVSDEATRETADDDAISVQASEGTEFFLNID</sequence>
<evidence type="ECO:0000313" key="1">
    <source>
        <dbReference type="EMBL" id="MCI24645.1"/>
    </source>
</evidence>
<comment type="caution">
    <text evidence="1">The sequence shown here is derived from an EMBL/GenBank/DDBJ whole genome shotgun (WGS) entry which is preliminary data.</text>
</comment>
<name>A0A392QMZ3_9FABA</name>